<proteinExistence type="predicted"/>
<evidence type="ECO:0000256" key="1">
    <source>
        <dbReference type="SAM" id="MobiDB-lite"/>
    </source>
</evidence>
<protein>
    <submittedName>
        <fullName evidence="2">Uncharacterized protein</fullName>
    </submittedName>
</protein>
<comment type="caution">
    <text evidence="2">The sequence shown here is derived from an EMBL/GenBank/DDBJ whole genome shotgun (WGS) entry which is preliminary data.</text>
</comment>
<dbReference type="InterPro" id="IPR045398">
    <property type="entry name" value="DUF6515"/>
</dbReference>
<gene>
    <name evidence="2" type="ORF">ESB13_10390</name>
</gene>
<dbReference type="EMBL" id="SDHZ01000001">
    <property type="protein sequence ID" value="RXK87162.1"/>
    <property type="molecule type" value="Genomic_DNA"/>
</dbReference>
<feature type="region of interest" description="Disordered" evidence="1">
    <location>
        <begin position="206"/>
        <end position="226"/>
    </location>
</feature>
<dbReference type="AlphaFoldDB" id="A0A4Q1DCJ0"/>
<evidence type="ECO:0000313" key="3">
    <source>
        <dbReference type="Proteomes" id="UP000290545"/>
    </source>
</evidence>
<reference evidence="2 3" key="1">
    <citation type="submission" date="2019-01" db="EMBL/GenBank/DDBJ databases">
        <title>Filimonas sp. strain TTM-71.</title>
        <authorList>
            <person name="Chen W.-M."/>
        </authorList>
    </citation>
    <scope>NUCLEOTIDE SEQUENCE [LARGE SCALE GENOMIC DNA]</scope>
    <source>
        <strain evidence="2 3">TTM-71</strain>
    </source>
</reference>
<accession>A0A4Q1DCJ0</accession>
<dbReference type="Pfam" id="PF20125">
    <property type="entry name" value="DUF6515"/>
    <property type="match status" value="1"/>
</dbReference>
<dbReference type="Proteomes" id="UP000290545">
    <property type="component" value="Unassembled WGS sequence"/>
</dbReference>
<evidence type="ECO:0000313" key="2">
    <source>
        <dbReference type="EMBL" id="RXK87162.1"/>
    </source>
</evidence>
<dbReference type="OrthoDB" id="660033at2"/>
<keyword evidence="3" id="KW-1185">Reference proteome</keyword>
<organism evidence="2 3">
    <name type="scientific">Filimonas effusa</name>
    <dbReference type="NCBI Taxonomy" id="2508721"/>
    <lineage>
        <taxon>Bacteria</taxon>
        <taxon>Pseudomonadati</taxon>
        <taxon>Bacteroidota</taxon>
        <taxon>Chitinophagia</taxon>
        <taxon>Chitinophagales</taxon>
        <taxon>Chitinophagaceae</taxon>
        <taxon>Filimonas</taxon>
    </lineage>
</organism>
<sequence>MKKLLNISKTIGVTVLFLLVVSVLNAQPRVRHVGGYRPVYTPAPRGYYAPVRGYHYTRIGGPSVTLSFGGMPYYYSYGYYYRPYGGYYRVVAPPIGIHVGVLPPGYWAFSFGAFPYFYFNGVFYRQYNGGYEVVDAPVGAEVPHLPRGARVVVINDLKYYELDGTYYREVIKDNGLVRYQIAGKNGRLETYDSAAIQQQDLPQEQAVAPAPQTAVPPAAPAQATPAAPLPKVGDVVEALPDGTKTVVLNNQKYFVSPANQYYQELIKDNKIMYKVVAEY</sequence>
<name>A0A4Q1DCJ0_9BACT</name>
<dbReference type="RefSeq" id="WP_129002912.1">
    <property type="nucleotide sequence ID" value="NZ_SDHZ01000001.1"/>
</dbReference>